<sequence length="108" mass="11912">MKLKVDMKLNLKTKEAQNKVKRAGERGLKDVIVAIAGDVIKGSPKLTGNNARSIMYEAKELEGSIYSTSGYGGYLETGTVSMPARPYFRPALDKNMKDLPKNIKGHLR</sequence>
<evidence type="ECO:0008006" key="2">
    <source>
        <dbReference type="Google" id="ProtNLM"/>
    </source>
</evidence>
<protein>
    <recommendedName>
        <fullName evidence="2">HK97 gp10 family phage protein</fullName>
    </recommendedName>
</protein>
<name>X1LYT8_9ZZZZ</name>
<reference evidence="1" key="1">
    <citation type="journal article" date="2014" name="Front. Microbiol.">
        <title>High frequency of phylogenetically diverse reductive dehalogenase-homologous genes in deep subseafloor sedimentary metagenomes.</title>
        <authorList>
            <person name="Kawai M."/>
            <person name="Futagami T."/>
            <person name="Toyoda A."/>
            <person name="Takaki Y."/>
            <person name="Nishi S."/>
            <person name="Hori S."/>
            <person name="Arai W."/>
            <person name="Tsubouchi T."/>
            <person name="Morono Y."/>
            <person name="Uchiyama I."/>
            <person name="Ito T."/>
            <person name="Fujiyama A."/>
            <person name="Inagaki F."/>
            <person name="Takami H."/>
        </authorList>
    </citation>
    <scope>NUCLEOTIDE SEQUENCE</scope>
    <source>
        <strain evidence="1">Expedition CK06-06</strain>
    </source>
</reference>
<organism evidence="1">
    <name type="scientific">marine sediment metagenome</name>
    <dbReference type="NCBI Taxonomy" id="412755"/>
    <lineage>
        <taxon>unclassified sequences</taxon>
        <taxon>metagenomes</taxon>
        <taxon>ecological metagenomes</taxon>
    </lineage>
</organism>
<dbReference type="EMBL" id="BARV01011407">
    <property type="protein sequence ID" value="GAI07580.1"/>
    <property type="molecule type" value="Genomic_DNA"/>
</dbReference>
<comment type="caution">
    <text evidence="1">The sequence shown here is derived from an EMBL/GenBank/DDBJ whole genome shotgun (WGS) entry which is preliminary data.</text>
</comment>
<evidence type="ECO:0000313" key="1">
    <source>
        <dbReference type="EMBL" id="GAI07580.1"/>
    </source>
</evidence>
<proteinExistence type="predicted"/>
<accession>X1LYT8</accession>
<dbReference type="AlphaFoldDB" id="X1LYT8"/>
<gene>
    <name evidence="1" type="ORF">S06H3_21651</name>
</gene>